<organism evidence="1">
    <name type="scientific">Arundo donax</name>
    <name type="common">Giant reed</name>
    <name type="synonym">Donax arundinaceus</name>
    <dbReference type="NCBI Taxonomy" id="35708"/>
    <lineage>
        <taxon>Eukaryota</taxon>
        <taxon>Viridiplantae</taxon>
        <taxon>Streptophyta</taxon>
        <taxon>Embryophyta</taxon>
        <taxon>Tracheophyta</taxon>
        <taxon>Spermatophyta</taxon>
        <taxon>Magnoliopsida</taxon>
        <taxon>Liliopsida</taxon>
        <taxon>Poales</taxon>
        <taxon>Poaceae</taxon>
        <taxon>PACMAD clade</taxon>
        <taxon>Arundinoideae</taxon>
        <taxon>Arundineae</taxon>
        <taxon>Arundo</taxon>
    </lineage>
</organism>
<dbReference type="EMBL" id="GBRH01230360">
    <property type="protein sequence ID" value="JAD67535.1"/>
    <property type="molecule type" value="Transcribed_RNA"/>
</dbReference>
<proteinExistence type="predicted"/>
<reference evidence="1" key="1">
    <citation type="submission" date="2014-09" db="EMBL/GenBank/DDBJ databases">
        <authorList>
            <person name="Magalhaes I.L.F."/>
            <person name="Oliveira U."/>
            <person name="Santos F.R."/>
            <person name="Vidigal T.H.D.A."/>
            <person name="Brescovit A.D."/>
            <person name="Santos A.J."/>
        </authorList>
    </citation>
    <scope>NUCLEOTIDE SEQUENCE</scope>
    <source>
        <tissue evidence="1">Shoot tissue taken approximately 20 cm above the soil surface</tissue>
    </source>
</reference>
<sequence length="11" mass="1347">MMILCSFWCNV</sequence>
<reference evidence="1" key="2">
    <citation type="journal article" date="2015" name="Data Brief">
        <title>Shoot transcriptome of the giant reed, Arundo donax.</title>
        <authorList>
            <person name="Barrero R.A."/>
            <person name="Guerrero F.D."/>
            <person name="Moolhuijzen P."/>
            <person name="Goolsby J.A."/>
            <person name="Tidwell J."/>
            <person name="Bellgard S.E."/>
            <person name="Bellgard M.I."/>
        </authorList>
    </citation>
    <scope>NUCLEOTIDE SEQUENCE</scope>
    <source>
        <tissue evidence="1">Shoot tissue taken approximately 20 cm above the soil surface</tissue>
    </source>
</reference>
<protein>
    <submittedName>
        <fullName evidence="1">Uncharacterized protein</fullName>
    </submittedName>
</protein>
<evidence type="ECO:0000313" key="1">
    <source>
        <dbReference type="EMBL" id="JAD67535.1"/>
    </source>
</evidence>
<name>A0A0A9C2B8_ARUDO</name>
<accession>A0A0A9C2B8</accession>